<evidence type="ECO:0000256" key="4">
    <source>
        <dbReference type="ARBA" id="ARBA00022989"/>
    </source>
</evidence>
<dbReference type="InterPro" id="IPR036259">
    <property type="entry name" value="MFS_trans_sf"/>
</dbReference>
<feature type="domain" description="Major facilitator superfamily (MFS) profile" evidence="7">
    <location>
        <begin position="22"/>
        <end position="426"/>
    </location>
</feature>
<feature type="transmembrane region" description="Helical" evidence="6">
    <location>
        <begin position="113"/>
        <end position="134"/>
    </location>
</feature>
<feature type="transmembrane region" description="Helical" evidence="6">
    <location>
        <begin position="279"/>
        <end position="300"/>
    </location>
</feature>
<gene>
    <name evidence="8" type="ORF">J2X86_002342</name>
</gene>
<dbReference type="GO" id="GO:0016020">
    <property type="term" value="C:membrane"/>
    <property type="evidence" value="ECO:0007669"/>
    <property type="project" value="UniProtKB-SubCell"/>
</dbReference>
<feature type="transmembrane region" description="Helical" evidence="6">
    <location>
        <begin position="20"/>
        <end position="36"/>
    </location>
</feature>
<feature type="transmembrane region" description="Helical" evidence="6">
    <location>
        <begin position="56"/>
        <end position="76"/>
    </location>
</feature>
<organism evidence="8 9">
    <name type="scientific">Acinetobacter lwoffii</name>
    <dbReference type="NCBI Taxonomy" id="28090"/>
    <lineage>
        <taxon>Bacteria</taxon>
        <taxon>Pseudomonadati</taxon>
        <taxon>Pseudomonadota</taxon>
        <taxon>Gammaproteobacteria</taxon>
        <taxon>Moraxellales</taxon>
        <taxon>Moraxellaceae</taxon>
        <taxon>Acinetobacter</taxon>
    </lineage>
</organism>
<keyword evidence="2" id="KW-0813">Transport</keyword>
<evidence type="ECO:0000256" key="3">
    <source>
        <dbReference type="ARBA" id="ARBA00022692"/>
    </source>
</evidence>
<dbReference type="RefSeq" id="WP_224216905.1">
    <property type="nucleotide sequence ID" value="NZ_JAVDSC010000011.1"/>
</dbReference>
<dbReference type="PANTHER" id="PTHR43791:SF36">
    <property type="entry name" value="TRANSPORTER, PUTATIVE (AFU_ORTHOLOGUE AFUA_6G08340)-RELATED"/>
    <property type="match status" value="1"/>
</dbReference>
<evidence type="ECO:0000313" key="8">
    <source>
        <dbReference type="EMBL" id="MDR6630288.1"/>
    </source>
</evidence>
<dbReference type="GO" id="GO:0022857">
    <property type="term" value="F:transmembrane transporter activity"/>
    <property type="evidence" value="ECO:0007669"/>
    <property type="project" value="InterPro"/>
</dbReference>
<feature type="transmembrane region" description="Helical" evidence="6">
    <location>
        <begin position="336"/>
        <end position="355"/>
    </location>
</feature>
<dbReference type="PROSITE" id="PS50850">
    <property type="entry name" value="MFS"/>
    <property type="match status" value="1"/>
</dbReference>
<dbReference type="Proteomes" id="UP001262767">
    <property type="component" value="Unassembled WGS sequence"/>
</dbReference>
<name>A0AAW8LPJ6_ACILW</name>
<reference evidence="8" key="1">
    <citation type="submission" date="2023-07" db="EMBL/GenBank/DDBJ databases">
        <title>Sorghum-associated microbial communities from plants grown in Nebraska, USA.</title>
        <authorList>
            <person name="Schachtman D."/>
        </authorList>
    </citation>
    <scope>NUCLEOTIDE SEQUENCE</scope>
    <source>
        <strain evidence="8">BE44</strain>
    </source>
</reference>
<feature type="transmembrane region" description="Helical" evidence="6">
    <location>
        <begin position="146"/>
        <end position="169"/>
    </location>
</feature>
<dbReference type="InterPro" id="IPR020846">
    <property type="entry name" value="MFS_dom"/>
</dbReference>
<sequence>MDLITSRQQRLDQIYKKVSWRLLPFLLLCYFFAYLDRINIGFAKLQMQQELGFNDAIYGMAAGIFFLGYVLFEVPTNLYFEKVGARKTITRIMILWGLTSMSMLFVTTPQMFYILRFLLGVFEAGFAPGMIFYLTYWYSGARMARVMAIVMLAGPLAGMLGAPLSTQIMSTFHQIYNLSGWQWLFLLEAVPTVLLGCVAYFYLTDHPSQAKWLSQEEKALLVKEISQHQSATGHSNFKAMLKDPWIYFMALAYFTIICGIYAIGFWLPSLLKSGGIQNLQMIGWLVAIPYLCGAIFMIIFARSSDKWQERKWHCVVPTVLAGVSLMLSVISANFLLSFIAICTATAFMFSAYTIFWSIPSKYLSGSAAAGGIALINSIGLLGGFVSPNIMGMAQSMTGSMLAGWFTIAVIMMLGGAFLIYAFRLKKQAVPQQATRTALIVDK</sequence>
<evidence type="ECO:0000256" key="1">
    <source>
        <dbReference type="ARBA" id="ARBA00004141"/>
    </source>
</evidence>
<evidence type="ECO:0000259" key="7">
    <source>
        <dbReference type="PROSITE" id="PS50850"/>
    </source>
</evidence>
<dbReference type="AlphaFoldDB" id="A0AAW8LPJ6"/>
<dbReference type="SUPFAM" id="SSF103473">
    <property type="entry name" value="MFS general substrate transporter"/>
    <property type="match status" value="1"/>
</dbReference>
<evidence type="ECO:0000256" key="6">
    <source>
        <dbReference type="SAM" id="Phobius"/>
    </source>
</evidence>
<comment type="caution">
    <text evidence="8">The sequence shown here is derived from an EMBL/GenBank/DDBJ whole genome shotgun (WGS) entry which is preliminary data.</text>
</comment>
<evidence type="ECO:0000256" key="5">
    <source>
        <dbReference type="ARBA" id="ARBA00023136"/>
    </source>
</evidence>
<dbReference type="InterPro" id="IPR011701">
    <property type="entry name" value="MFS"/>
</dbReference>
<keyword evidence="5 6" id="KW-0472">Membrane</keyword>
<dbReference type="Pfam" id="PF07690">
    <property type="entry name" value="MFS_1"/>
    <property type="match status" value="1"/>
</dbReference>
<proteinExistence type="predicted"/>
<dbReference type="CDD" id="cd17319">
    <property type="entry name" value="MFS_ExuT_GudP_like"/>
    <property type="match status" value="1"/>
</dbReference>
<evidence type="ECO:0000256" key="2">
    <source>
        <dbReference type="ARBA" id="ARBA00022448"/>
    </source>
</evidence>
<evidence type="ECO:0000313" key="9">
    <source>
        <dbReference type="Proteomes" id="UP001262767"/>
    </source>
</evidence>
<keyword evidence="3 6" id="KW-0812">Transmembrane</keyword>
<feature type="transmembrane region" description="Helical" evidence="6">
    <location>
        <begin position="367"/>
        <end position="389"/>
    </location>
</feature>
<feature type="transmembrane region" description="Helical" evidence="6">
    <location>
        <begin position="401"/>
        <end position="422"/>
    </location>
</feature>
<feature type="transmembrane region" description="Helical" evidence="6">
    <location>
        <begin position="312"/>
        <end position="330"/>
    </location>
</feature>
<feature type="transmembrane region" description="Helical" evidence="6">
    <location>
        <begin position="245"/>
        <end position="267"/>
    </location>
</feature>
<dbReference type="FunFam" id="1.20.1250.20:FF:000018">
    <property type="entry name" value="MFS transporter permease"/>
    <property type="match status" value="1"/>
</dbReference>
<feature type="transmembrane region" description="Helical" evidence="6">
    <location>
        <begin position="181"/>
        <end position="203"/>
    </location>
</feature>
<feature type="transmembrane region" description="Helical" evidence="6">
    <location>
        <begin position="88"/>
        <end position="107"/>
    </location>
</feature>
<accession>A0AAW8LPJ6</accession>
<dbReference type="PANTHER" id="PTHR43791">
    <property type="entry name" value="PERMEASE-RELATED"/>
    <property type="match status" value="1"/>
</dbReference>
<keyword evidence="4 6" id="KW-1133">Transmembrane helix</keyword>
<comment type="subcellular location">
    <subcellularLocation>
        <location evidence="1">Membrane</location>
        <topology evidence="1">Multi-pass membrane protein</topology>
    </subcellularLocation>
</comment>
<dbReference type="EMBL" id="JAVDSC010000011">
    <property type="protein sequence ID" value="MDR6630288.1"/>
    <property type="molecule type" value="Genomic_DNA"/>
</dbReference>
<protein>
    <submittedName>
        <fullName evidence="8">MFS family permease</fullName>
    </submittedName>
</protein>
<dbReference type="Gene3D" id="1.20.1250.20">
    <property type="entry name" value="MFS general substrate transporter like domains"/>
    <property type="match status" value="2"/>
</dbReference>